<dbReference type="GO" id="GO:0016298">
    <property type="term" value="F:lipase activity"/>
    <property type="evidence" value="ECO:0007669"/>
    <property type="project" value="TreeGrafter"/>
</dbReference>
<comment type="caution">
    <text evidence="3">The sequence shown here is derived from an EMBL/GenBank/DDBJ whole genome shotgun (WGS) entry which is preliminary data.</text>
</comment>
<dbReference type="OrthoDB" id="1600564at2759"/>
<gene>
    <name evidence="3" type="ORF">G2W53_000555</name>
</gene>
<keyword evidence="4" id="KW-1185">Reference proteome</keyword>
<evidence type="ECO:0000256" key="2">
    <source>
        <dbReference type="ARBA" id="ARBA00022729"/>
    </source>
</evidence>
<evidence type="ECO:0000313" key="3">
    <source>
        <dbReference type="EMBL" id="KAF7843650.1"/>
    </source>
</evidence>
<dbReference type="InterPro" id="IPR044552">
    <property type="entry name" value="GLIP1-5/GLL25"/>
</dbReference>
<dbReference type="EMBL" id="JAAIUW010000001">
    <property type="protein sequence ID" value="KAF7843650.1"/>
    <property type="molecule type" value="Genomic_DNA"/>
</dbReference>
<protein>
    <submittedName>
        <fullName evidence="3">GDSL esterase/lipase 5</fullName>
    </submittedName>
</protein>
<dbReference type="Gene3D" id="3.40.50.1110">
    <property type="entry name" value="SGNH hydrolase"/>
    <property type="match status" value="2"/>
</dbReference>
<organism evidence="3 4">
    <name type="scientific">Senna tora</name>
    <dbReference type="NCBI Taxonomy" id="362788"/>
    <lineage>
        <taxon>Eukaryota</taxon>
        <taxon>Viridiplantae</taxon>
        <taxon>Streptophyta</taxon>
        <taxon>Embryophyta</taxon>
        <taxon>Tracheophyta</taxon>
        <taxon>Spermatophyta</taxon>
        <taxon>Magnoliopsida</taxon>
        <taxon>eudicotyledons</taxon>
        <taxon>Gunneridae</taxon>
        <taxon>Pentapetalae</taxon>
        <taxon>rosids</taxon>
        <taxon>fabids</taxon>
        <taxon>Fabales</taxon>
        <taxon>Fabaceae</taxon>
        <taxon>Caesalpinioideae</taxon>
        <taxon>Cassia clade</taxon>
        <taxon>Senna</taxon>
    </lineage>
</organism>
<comment type="similarity">
    <text evidence="1">Belongs to the 'GDSL' lipolytic enzyme family.</text>
</comment>
<dbReference type="InterPro" id="IPR036514">
    <property type="entry name" value="SGNH_hydro_sf"/>
</dbReference>
<dbReference type="AlphaFoldDB" id="A0A834XFS6"/>
<keyword evidence="2" id="KW-0732">Signal</keyword>
<dbReference type="Pfam" id="PF00657">
    <property type="entry name" value="Lipase_GDSL"/>
    <property type="match status" value="1"/>
</dbReference>
<reference evidence="3" key="1">
    <citation type="submission" date="2020-09" db="EMBL/GenBank/DDBJ databases">
        <title>Genome-Enabled Discovery of Anthraquinone Biosynthesis in Senna tora.</title>
        <authorList>
            <person name="Kang S.-H."/>
            <person name="Pandey R.P."/>
            <person name="Lee C.-M."/>
            <person name="Sim J.-S."/>
            <person name="Jeong J.-T."/>
            <person name="Choi B.-S."/>
            <person name="Jung M."/>
            <person name="Ginzburg D."/>
            <person name="Zhao K."/>
            <person name="Won S.Y."/>
            <person name="Oh T.-J."/>
            <person name="Yu Y."/>
            <person name="Kim N.-H."/>
            <person name="Lee O.R."/>
            <person name="Lee T.-H."/>
            <person name="Bashyal P."/>
            <person name="Kim T.-S."/>
            <person name="Lee W.-H."/>
            <person name="Kawkins C."/>
            <person name="Kim C.-K."/>
            <person name="Kim J.S."/>
            <person name="Ahn B.O."/>
            <person name="Rhee S.Y."/>
            <person name="Sohng J.K."/>
        </authorList>
    </citation>
    <scope>NUCLEOTIDE SEQUENCE</scope>
    <source>
        <tissue evidence="3">Leaf</tissue>
    </source>
</reference>
<sequence length="305" mass="34582">MMAPLFWFQVSDIPKKAREKGITIMKMDSSRIHSILFFSCASLFLSACFYIKPFLLRSNHSSSAALFVFGSSIFDAGNNNYINTTTSNQANFWPYGETFFRYPTGRFSDGRLISDFIAEYAQLPLILPYLHPSYQSYIHGANFASAGSGALVETNKGLVIDLKTQLSYFINVRARLRQRIGDAKAARLVSKAVYLFNIGDNDYTSIFNSQHNNPHPFINMVISNITHVIKEGKMACCGSGAYRGKNSCGGKRGIKDYELCDNPNEYVFFDYMHLSERANQFFANQMWSGNLSVTWPYNLRTLFEE</sequence>
<dbReference type="InterPro" id="IPR001087">
    <property type="entry name" value="GDSL"/>
</dbReference>
<dbReference type="Proteomes" id="UP000634136">
    <property type="component" value="Unassembled WGS sequence"/>
</dbReference>
<dbReference type="PANTHER" id="PTHR45966:SF34">
    <property type="entry name" value="GDSL-LIKE LIPASE_ACYLHYDROLASE"/>
    <property type="match status" value="1"/>
</dbReference>
<proteinExistence type="inferred from homology"/>
<dbReference type="PANTHER" id="PTHR45966">
    <property type="entry name" value="GDSL-LIKE LIPASE/ACYLHYDROLASE"/>
    <property type="match status" value="1"/>
</dbReference>
<name>A0A834XFS6_9FABA</name>
<evidence type="ECO:0000256" key="1">
    <source>
        <dbReference type="ARBA" id="ARBA00008668"/>
    </source>
</evidence>
<accession>A0A834XFS6</accession>
<evidence type="ECO:0000313" key="4">
    <source>
        <dbReference type="Proteomes" id="UP000634136"/>
    </source>
</evidence>